<dbReference type="RefSeq" id="WP_307596878.1">
    <property type="nucleotide sequence ID" value="NZ_JAUSRV010000020.1"/>
</dbReference>
<evidence type="ECO:0000259" key="2">
    <source>
        <dbReference type="Pfam" id="PF22691"/>
    </source>
</evidence>
<evidence type="ECO:0000313" key="4">
    <source>
        <dbReference type="Proteomes" id="UP001224845"/>
    </source>
</evidence>
<protein>
    <submittedName>
        <fullName evidence="3">Acetyl-CoA acetyltransferase</fullName>
    </submittedName>
</protein>
<sequence>MKLPLLSFRPVYVIGIGFHRYQALSATPYVNLGLTAAREALADSGLPWESVDSAFVATALLPMASGRPMLRHLGATGIPIVHIENASASGSAAFRAAVLDVASGVSDVSMAIGVDKPDPVRQSARAEAINGLDNLANDAIVPFTSFALRAEAYARSSRCQVADIALVAVKNLRNAAKNPYAQRQKEQTLEEVLAGKPVAGIFTKLQCTPVGEGGAAVIVASEEALKRISGPLRPVQVLSSAASSQCASGDPARHDVELTQATVKKALDQASVSVRELDVLEFHDAFTIEEIEYLEAIGYCGAGHAIPMLKEGAFDIGGGAAVSPSGGLIGMGHPIGPTGIGQIGEIVRQLRHEAGERQQPQARLAMAHMVGLGAVCYAHVLRRP</sequence>
<dbReference type="InterPro" id="IPR016039">
    <property type="entry name" value="Thiolase-like"/>
</dbReference>
<feature type="domain" description="Thiolase N-terminal" evidence="1">
    <location>
        <begin position="23"/>
        <end position="183"/>
    </location>
</feature>
<name>A0AAW8ESP4_VARPD</name>
<dbReference type="Pfam" id="PF22691">
    <property type="entry name" value="Thiolase_C_1"/>
    <property type="match status" value="1"/>
</dbReference>
<feature type="domain" description="Thiolase C-terminal" evidence="2">
    <location>
        <begin position="259"/>
        <end position="372"/>
    </location>
</feature>
<gene>
    <name evidence="3" type="ORF">J2W39_006125</name>
</gene>
<dbReference type="PANTHER" id="PTHR42870:SF1">
    <property type="entry name" value="NON-SPECIFIC LIPID-TRANSFER PROTEIN-LIKE 2"/>
    <property type="match status" value="1"/>
</dbReference>
<evidence type="ECO:0000313" key="3">
    <source>
        <dbReference type="EMBL" id="MDP9974841.1"/>
    </source>
</evidence>
<dbReference type="PIRSF" id="PIRSF000429">
    <property type="entry name" value="Ac-CoA_Ac_transf"/>
    <property type="match status" value="1"/>
</dbReference>
<dbReference type="AlphaFoldDB" id="A0AAW8ESP4"/>
<dbReference type="SUPFAM" id="SSF53901">
    <property type="entry name" value="Thiolase-like"/>
    <property type="match status" value="2"/>
</dbReference>
<reference evidence="3" key="1">
    <citation type="submission" date="2023-07" db="EMBL/GenBank/DDBJ databases">
        <title>Sorghum-associated microbial communities from plants grown in Nebraska, USA.</title>
        <authorList>
            <person name="Schachtman D."/>
        </authorList>
    </citation>
    <scope>NUCLEOTIDE SEQUENCE</scope>
    <source>
        <strain evidence="3">DS3315</strain>
    </source>
</reference>
<accession>A0AAW8ESP4</accession>
<dbReference type="CDD" id="cd00829">
    <property type="entry name" value="SCP-x_thiolase"/>
    <property type="match status" value="1"/>
</dbReference>
<dbReference type="GO" id="GO:0003988">
    <property type="term" value="F:acetyl-CoA C-acyltransferase activity"/>
    <property type="evidence" value="ECO:0007669"/>
    <property type="project" value="UniProtKB-ARBA"/>
</dbReference>
<comment type="caution">
    <text evidence="3">The sequence shown here is derived from an EMBL/GenBank/DDBJ whole genome shotgun (WGS) entry which is preliminary data.</text>
</comment>
<dbReference type="InterPro" id="IPR055140">
    <property type="entry name" value="Thiolase_C_2"/>
</dbReference>
<dbReference type="Pfam" id="PF00108">
    <property type="entry name" value="Thiolase_N"/>
    <property type="match status" value="1"/>
</dbReference>
<organism evidence="3 4">
    <name type="scientific">Variovorax paradoxus</name>
    <dbReference type="NCBI Taxonomy" id="34073"/>
    <lineage>
        <taxon>Bacteria</taxon>
        <taxon>Pseudomonadati</taxon>
        <taxon>Pseudomonadota</taxon>
        <taxon>Betaproteobacteria</taxon>
        <taxon>Burkholderiales</taxon>
        <taxon>Comamonadaceae</taxon>
        <taxon>Variovorax</taxon>
    </lineage>
</organism>
<evidence type="ECO:0000259" key="1">
    <source>
        <dbReference type="Pfam" id="PF00108"/>
    </source>
</evidence>
<dbReference type="EMBL" id="JAUSRV010000020">
    <property type="protein sequence ID" value="MDP9974841.1"/>
    <property type="molecule type" value="Genomic_DNA"/>
</dbReference>
<dbReference type="PANTHER" id="PTHR42870">
    <property type="entry name" value="ACETYL-COA C-ACETYLTRANSFERASE"/>
    <property type="match status" value="1"/>
</dbReference>
<dbReference type="Gene3D" id="3.40.47.10">
    <property type="match status" value="1"/>
</dbReference>
<dbReference type="Proteomes" id="UP001224845">
    <property type="component" value="Unassembled WGS sequence"/>
</dbReference>
<dbReference type="InterPro" id="IPR002155">
    <property type="entry name" value="Thiolase"/>
</dbReference>
<proteinExistence type="predicted"/>
<dbReference type="InterPro" id="IPR020616">
    <property type="entry name" value="Thiolase_N"/>
</dbReference>